<keyword evidence="2" id="KW-1185">Reference proteome</keyword>
<feature type="non-terminal residue" evidence="1">
    <location>
        <position position="1"/>
    </location>
</feature>
<evidence type="ECO:0000313" key="2">
    <source>
        <dbReference type="Proteomes" id="UP001374535"/>
    </source>
</evidence>
<reference evidence="1 2" key="1">
    <citation type="journal article" date="2023" name="Life. Sci Alliance">
        <title>Evolutionary insights into 3D genome organization and epigenetic landscape of Vigna mungo.</title>
        <authorList>
            <person name="Junaid A."/>
            <person name="Singh B."/>
            <person name="Bhatia S."/>
        </authorList>
    </citation>
    <scope>NUCLEOTIDE SEQUENCE [LARGE SCALE GENOMIC DNA]</scope>
    <source>
        <strain evidence="1">Urdbean</strain>
    </source>
</reference>
<name>A0AAQ3MJZ2_VIGMU</name>
<dbReference type="EMBL" id="CP144690">
    <property type="protein sequence ID" value="WVY92300.1"/>
    <property type="molecule type" value="Genomic_DNA"/>
</dbReference>
<accession>A0AAQ3MJZ2</accession>
<evidence type="ECO:0000313" key="1">
    <source>
        <dbReference type="EMBL" id="WVY92300.1"/>
    </source>
</evidence>
<gene>
    <name evidence="1" type="ORF">V8G54_037814</name>
</gene>
<dbReference type="Proteomes" id="UP001374535">
    <property type="component" value="Chromosome 11"/>
</dbReference>
<proteinExistence type="predicted"/>
<dbReference type="AlphaFoldDB" id="A0AAQ3MJZ2"/>
<protein>
    <submittedName>
        <fullName evidence="1">Uncharacterized protein</fullName>
    </submittedName>
</protein>
<sequence length="101" mass="10763">MATRARPPSRKAVSFRVASDTTVDFNSLPISIFSLACSKSAIVTALESFIAALIAAMLIKFARSAPENPGVPRAMIIRSTSASFTTFDMCDSKICCLPLTS</sequence>
<organism evidence="1 2">
    <name type="scientific">Vigna mungo</name>
    <name type="common">Black gram</name>
    <name type="synonym">Phaseolus mungo</name>
    <dbReference type="NCBI Taxonomy" id="3915"/>
    <lineage>
        <taxon>Eukaryota</taxon>
        <taxon>Viridiplantae</taxon>
        <taxon>Streptophyta</taxon>
        <taxon>Embryophyta</taxon>
        <taxon>Tracheophyta</taxon>
        <taxon>Spermatophyta</taxon>
        <taxon>Magnoliopsida</taxon>
        <taxon>eudicotyledons</taxon>
        <taxon>Gunneridae</taxon>
        <taxon>Pentapetalae</taxon>
        <taxon>rosids</taxon>
        <taxon>fabids</taxon>
        <taxon>Fabales</taxon>
        <taxon>Fabaceae</taxon>
        <taxon>Papilionoideae</taxon>
        <taxon>50 kb inversion clade</taxon>
        <taxon>NPAAA clade</taxon>
        <taxon>indigoferoid/millettioid clade</taxon>
        <taxon>Phaseoleae</taxon>
        <taxon>Vigna</taxon>
    </lineage>
</organism>